<reference evidence="9" key="1">
    <citation type="submission" date="2017-03" db="EMBL/GenBank/DDBJ databases">
        <authorList>
            <person name="Sharma R."/>
            <person name="Thines M."/>
        </authorList>
    </citation>
    <scope>NUCLEOTIDE SEQUENCE [LARGE SCALE GENOMIC DNA]</scope>
</reference>
<dbReference type="Pfam" id="PF03998">
    <property type="entry name" value="Utp11"/>
    <property type="match status" value="1"/>
</dbReference>
<evidence type="ECO:0000256" key="4">
    <source>
        <dbReference type="ARBA" id="ARBA00022552"/>
    </source>
</evidence>
<dbReference type="GO" id="GO:0006364">
    <property type="term" value="P:rRNA processing"/>
    <property type="evidence" value="ECO:0007669"/>
    <property type="project" value="UniProtKB-UniRule"/>
</dbReference>
<dbReference type="GO" id="GO:0032040">
    <property type="term" value="C:small-subunit processome"/>
    <property type="evidence" value="ECO:0007669"/>
    <property type="project" value="UniProtKB-UniRule"/>
</dbReference>
<feature type="compositionally biased region" description="Basic and acidic residues" evidence="7">
    <location>
        <begin position="54"/>
        <end position="64"/>
    </location>
</feature>
<keyword evidence="9" id="KW-1185">Reference proteome</keyword>
<comment type="similarity">
    <text evidence="3 6">Belongs to the UTP11 family.</text>
</comment>
<evidence type="ECO:0000256" key="6">
    <source>
        <dbReference type="PIRNR" id="PIRNR015952"/>
    </source>
</evidence>
<comment type="subunit">
    <text evidence="6">Component of the ribosomal small subunit (SSU) processome.</text>
</comment>
<feature type="region of interest" description="Disordered" evidence="7">
    <location>
        <begin position="1"/>
        <end position="23"/>
    </location>
</feature>
<name>A0A1W5D4N8_9LECA</name>
<feature type="region of interest" description="Disordered" evidence="7">
    <location>
        <begin position="53"/>
        <end position="81"/>
    </location>
</feature>
<evidence type="ECO:0000256" key="3">
    <source>
        <dbReference type="ARBA" id="ARBA00008105"/>
    </source>
</evidence>
<evidence type="ECO:0000313" key="9">
    <source>
        <dbReference type="Proteomes" id="UP000192927"/>
    </source>
</evidence>
<organism evidence="8 9">
    <name type="scientific">Lasallia pustulata</name>
    <dbReference type="NCBI Taxonomy" id="136370"/>
    <lineage>
        <taxon>Eukaryota</taxon>
        <taxon>Fungi</taxon>
        <taxon>Dikarya</taxon>
        <taxon>Ascomycota</taxon>
        <taxon>Pezizomycotina</taxon>
        <taxon>Lecanoromycetes</taxon>
        <taxon>OSLEUM clade</taxon>
        <taxon>Umbilicariomycetidae</taxon>
        <taxon>Umbilicariales</taxon>
        <taxon>Umbilicariaceae</taxon>
        <taxon>Lasallia</taxon>
    </lineage>
</organism>
<keyword evidence="4 6" id="KW-0698">rRNA processing</keyword>
<keyword evidence="5 6" id="KW-0539">Nucleus</keyword>
<dbReference type="AlphaFoldDB" id="A0A1W5D4N8"/>
<dbReference type="PANTHER" id="PTHR12838">
    <property type="entry name" value="U3 SMALL NUCLEOLAR RNA-ASSOCIATED PROTEIN 11"/>
    <property type="match status" value="1"/>
</dbReference>
<evidence type="ECO:0000256" key="5">
    <source>
        <dbReference type="ARBA" id="ARBA00023242"/>
    </source>
</evidence>
<comment type="subcellular location">
    <subcellularLocation>
        <location evidence="2 6">Nucleus</location>
        <location evidence="2 6">Nucleolus</location>
    </subcellularLocation>
</comment>
<dbReference type="Proteomes" id="UP000192927">
    <property type="component" value="Unassembled WGS sequence"/>
</dbReference>
<evidence type="ECO:0000256" key="2">
    <source>
        <dbReference type="ARBA" id="ARBA00004604"/>
    </source>
</evidence>
<evidence type="ECO:0000256" key="1">
    <source>
        <dbReference type="ARBA" id="ARBA00004099"/>
    </source>
</evidence>
<accession>A0A1W5D4N8</accession>
<dbReference type="EMBL" id="FWEW01001985">
    <property type="protein sequence ID" value="SLM37942.1"/>
    <property type="molecule type" value="Genomic_DNA"/>
</dbReference>
<proteinExistence type="inferred from homology"/>
<comment type="function">
    <text evidence="1 6">Involved in nucleolar processing of pre-18S ribosomal RNA.</text>
</comment>
<evidence type="ECO:0000256" key="7">
    <source>
        <dbReference type="SAM" id="MobiDB-lite"/>
    </source>
</evidence>
<dbReference type="InterPro" id="IPR007144">
    <property type="entry name" value="SSU_processome_Utp11"/>
</dbReference>
<dbReference type="PIRSF" id="PIRSF015952">
    <property type="entry name" value="U3snoRNP11"/>
    <property type="match status" value="1"/>
</dbReference>
<sequence>MSSMRNAVQRRNHKERAQPLEREKWGVLEKHKDYSLRAKDYNEKKKRLKILRQKAAERNPDEFHFGMMSSKTHNGGQKLADRGNKALSHDAVKLLKTQDAGYLRTMAQRTRKERERLEEEYILGEGDGVVVLGGNSRGSDGQHTIYVESTAEQKRFNPAEFFATTADGLDKKYNRPRVEQRVFSDSDHGAEYQLAQPKDELPKSTNIALPGERARKEARALRKRHKREQQVRKSKLEALKVRERDLVVAEQALELQRAKMSNSIGGVTKAGMKWKVRERKK</sequence>
<dbReference type="PANTHER" id="PTHR12838:SF0">
    <property type="entry name" value="U3 SMALL NUCLEOLAR RNA-ASSOCIATED PROTEIN 11-RELATED"/>
    <property type="match status" value="1"/>
</dbReference>
<protein>
    <recommendedName>
        <fullName evidence="6">U3 small nucleolar RNA-associated protein 11</fullName>
        <shortName evidence="6">U3 snoRNA-associated protein 11</shortName>
    </recommendedName>
</protein>
<evidence type="ECO:0000313" key="8">
    <source>
        <dbReference type="EMBL" id="SLM37942.1"/>
    </source>
</evidence>